<reference evidence="2" key="1">
    <citation type="submission" date="2021-02" db="EMBL/GenBank/DDBJ databases">
        <authorList>
            <person name="Nowell W R."/>
        </authorList>
    </citation>
    <scope>NUCLEOTIDE SEQUENCE</scope>
</reference>
<evidence type="ECO:0000313" key="4">
    <source>
        <dbReference type="Proteomes" id="UP000663855"/>
    </source>
</evidence>
<evidence type="ECO:0000259" key="1">
    <source>
        <dbReference type="Pfam" id="PF00004"/>
    </source>
</evidence>
<dbReference type="AlphaFoldDB" id="A0A815SP93"/>
<dbReference type="InterPro" id="IPR003959">
    <property type="entry name" value="ATPase_AAA_core"/>
</dbReference>
<comment type="caution">
    <text evidence="2">The sequence shown here is derived from an EMBL/GenBank/DDBJ whole genome shotgun (WGS) entry which is preliminary data.</text>
</comment>
<evidence type="ECO:0000313" key="3">
    <source>
        <dbReference type="EMBL" id="CAF1678120.1"/>
    </source>
</evidence>
<feature type="domain" description="ATPase AAA-type core" evidence="1">
    <location>
        <begin position="233"/>
        <end position="356"/>
    </location>
</feature>
<proteinExistence type="predicted"/>
<dbReference type="GO" id="GO:0016887">
    <property type="term" value="F:ATP hydrolysis activity"/>
    <property type="evidence" value="ECO:0007669"/>
    <property type="project" value="InterPro"/>
</dbReference>
<dbReference type="Gene3D" id="3.40.50.300">
    <property type="entry name" value="P-loop containing nucleotide triphosphate hydrolases"/>
    <property type="match status" value="1"/>
</dbReference>
<dbReference type="InterPro" id="IPR027417">
    <property type="entry name" value="P-loop_NTPase"/>
</dbReference>
<dbReference type="EMBL" id="CAJNOV010012662">
    <property type="protein sequence ID" value="CAF1493421.1"/>
    <property type="molecule type" value="Genomic_DNA"/>
</dbReference>
<dbReference type="OrthoDB" id="10019038at2759"/>
<name>A0A815SP93_9BILA</name>
<dbReference type="GO" id="GO:0005524">
    <property type="term" value="F:ATP binding"/>
    <property type="evidence" value="ECO:0007669"/>
    <property type="project" value="InterPro"/>
</dbReference>
<dbReference type="SUPFAM" id="SSF52540">
    <property type="entry name" value="P-loop containing nucleoside triphosphate hydrolases"/>
    <property type="match status" value="1"/>
</dbReference>
<sequence length="424" mass="47778">MNEIIAHVKQSRRAPGRDIPSRNLFLSKYGRIPQKIRVTPASDETRTIVVFHVKSLLHRIYNNDGIGNEFSIVRRHLHPCSKKYYAYEQLLLLPNIDGILISLNDCSWVTNYTNNSKKTIQPDYIPDCHFLVVREIIIFYLSEHETFVQKLSHELAHDDTLSLVKPKIAMLRLIGKSQSRGSQRPTSFYLMGSIYIKKPYIHDLTISYGGKDFLSVHHKIVTWLNKKDASGLVLLHGAPGSGKTHYIRYLLHCITEAEERHLIYVPGDMIENLTGPALIPLLIKNRNSLLIIEDAEGSLSRLRTSNQSVANLLNLSDGLLSDGIQVQILATFNSPLISLDAALLRPGRLVAQYCFPSTLNIENARCLADSIGVSKLDQITEPLPLANIYAMRDENVVEEQDDSISSTCRKCKSSTVHQEAAEEE</sequence>
<dbReference type="Proteomes" id="UP000663834">
    <property type="component" value="Unassembled WGS sequence"/>
</dbReference>
<evidence type="ECO:0000313" key="2">
    <source>
        <dbReference type="EMBL" id="CAF1493421.1"/>
    </source>
</evidence>
<accession>A0A815SP93</accession>
<organism evidence="2 4">
    <name type="scientific">Rotaria magnacalcarata</name>
    <dbReference type="NCBI Taxonomy" id="392030"/>
    <lineage>
        <taxon>Eukaryota</taxon>
        <taxon>Metazoa</taxon>
        <taxon>Spiralia</taxon>
        <taxon>Gnathifera</taxon>
        <taxon>Rotifera</taxon>
        <taxon>Eurotatoria</taxon>
        <taxon>Bdelloidea</taxon>
        <taxon>Philodinida</taxon>
        <taxon>Philodinidae</taxon>
        <taxon>Rotaria</taxon>
    </lineage>
</organism>
<dbReference type="Pfam" id="PF00004">
    <property type="entry name" value="AAA"/>
    <property type="match status" value="1"/>
</dbReference>
<dbReference type="EMBL" id="CAJNOW010020226">
    <property type="protein sequence ID" value="CAF1678120.1"/>
    <property type="molecule type" value="Genomic_DNA"/>
</dbReference>
<protein>
    <recommendedName>
        <fullName evidence="1">ATPase AAA-type core domain-containing protein</fullName>
    </recommendedName>
</protein>
<dbReference type="Proteomes" id="UP000663855">
    <property type="component" value="Unassembled WGS sequence"/>
</dbReference>
<gene>
    <name evidence="2" type="ORF">CJN711_LOCUS26838</name>
    <name evidence="3" type="ORF">KQP761_LOCUS35884</name>
</gene>